<dbReference type="Gene3D" id="2.40.128.20">
    <property type="match status" value="1"/>
</dbReference>
<dbReference type="Pfam" id="PF08768">
    <property type="entry name" value="THAP4_heme-bd"/>
    <property type="match status" value="1"/>
</dbReference>
<sequence>MSWCVMTPADLNPSLVPLDWLLGTWESDEPGEGCFPTIKPFHYTETLTFSHVGQPVINFTWVILGAINFKH</sequence>
<evidence type="ECO:0000259" key="2">
    <source>
        <dbReference type="Pfam" id="PF08768"/>
    </source>
</evidence>
<accession>A0A4Z2FI44</accession>
<dbReference type="InterPro" id="IPR014878">
    <property type="entry name" value="THAP4-like_heme-bd"/>
</dbReference>
<gene>
    <name evidence="3" type="primary">Thap4</name>
    <name evidence="3" type="ORF">EYF80_049227</name>
</gene>
<comment type="catalytic activity">
    <reaction evidence="1">
        <text>peroxynitrite = nitrate</text>
        <dbReference type="Rhea" id="RHEA:63116"/>
        <dbReference type="ChEBI" id="CHEBI:17632"/>
        <dbReference type="ChEBI" id="CHEBI:25941"/>
    </reaction>
    <physiologicalReaction direction="left-to-right" evidence="1">
        <dbReference type="Rhea" id="RHEA:63117"/>
    </physiologicalReaction>
</comment>
<dbReference type="InterPro" id="IPR012674">
    <property type="entry name" value="Calycin"/>
</dbReference>
<name>A0A4Z2FI44_9TELE</name>
<evidence type="ECO:0000313" key="3">
    <source>
        <dbReference type="EMBL" id="TNN40611.1"/>
    </source>
</evidence>
<evidence type="ECO:0000313" key="4">
    <source>
        <dbReference type="Proteomes" id="UP000314294"/>
    </source>
</evidence>
<dbReference type="SUPFAM" id="SSF50814">
    <property type="entry name" value="Lipocalins"/>
    <property type="match status" value="1"/>
</dbReference>
<feature type="domain" description="THAP4-like heme-binding" evidence="2">
    <location>
        <begin position="15"/>
        <end position="60"/>
    </location>
</feature>
<dbReference type="PANTHER" id="PTHR15854">
    <property type="entry name" value="THAP4 PROTEIN"/>
    <property type="match status" value="1"/>
</dbReference>
<organism evidence="3 4">
    <name type="scientific">Liparis tanakae</name>
    <name type="common">Tanaka's snailfish</name>
    <dbReference type="NCBI Taxonomy" id="230148"/>
    <lineage>
        <taxon>Eukaryota</taxon>
        <taxon>Metazoa</taxon>
        <taxon>Chordata</taxon>
        <taxon>Craniata</taxon>
        <taxon>Vertebrata</taxon>
        <taxon>Euteleostomi</taxon>
        <taxon>Actinopterygii</taxon>
        <taxon>Neopterygii</taxon>
        <taxon>Teleostei</taxon>
        <taxon>Neoteleostei</taxon>
        <taxon>Acanthomorphata</taxon>
        <taxon>Eupercaria</taxon>
        <taxon>Perciformes</taxon>
        <taxon>Cottioidei</taxon>
        <taxon>Cottales</taxon>
        <taxon>Liparidae</taxon>
        <taxon>Liparis</taxon>
    </lineage>
</organism>
<dbReference type="EMBL" id="SRLO01001174">
    <property type="protein sequence ID" value="TNN40611.1"/>
    <property type="molecule type" value="Genomic_DNA"/>
</dbReference>
<dbReference type="OrthoDB" id="58529at2759"/>
<dbReference type="InterPro" id="IPR045165">
    <property type="entry name" value="Nitrobindin"/>
</dbReference>
<reference evidence="3 4" key="1">
    <citation type="submission" date="2019-03" db="EMBL/GenBank/DDBJ databases">
        <title>First draft genome of Liparis tanakae, snailfish: a comprehensive survey of snailfish specific genes.</title>
        <authorList>
            <person name="Kim W."/>
            <person name="Song I."/>
            <person name="Jeong J.-H."/>
            <person name="Kim D."/>
            <person name="Kim S."/>
            <person name="Ryu S."/>
            <person name="Song J.Y."/>
            <person name="Lee S.K."/>
        </authorList>
    </citation>
    <scope>NUCLEOTIDE SEQUENCE [LARGE SCALE GENOMIC DNA]</scope>
    <source>
        <tissue evidence="3">Muscle</tissue>
    </source>
</reference>
<comment type="caution">
    <text evidence="3">The sequence shown here is derived from an EMBL/GenBank/DDBJ whole genome shotgun (WGS) entry which is preliminary data.</text>
</comment>
<dbReference type="Proteomes" id="UP000314294">
    <property type="component" value="Unassembled WGS sequence"/>
</dbReference>
<protein>
    <submittedName>
        <fullName evidence="3">THAP domain-containing protein 4</fullName>
    </submittedName>
</protein>
<dbReference type="AlphaFoldDB" id="A0A4Z2FI44"/>
<proteinExistence type="predicted"/>
<keyword evidence="4" id="KW-1185">Reference proteome</keyword>
<dbReference type="PANTHER" id="PTHR15854:SF4">
    <property type="entry name" value="PEROXYNITRITE ISOMERASE THAP4"/>
    <property type="match status" value="1"/>
</dbReference>
<evidence type="ECO:0000256" key="1">
    <source>
        <dbReference type="ARBA" id="ARBA00036993"/>
    </source>
</evidence>